<evidence type="ECO:0000256" key="1">
    <source>
        <dbReference type="SAM" id="MobiDB-lite"/>
    </source>
</evidence>
<protein>
    <recommendedName>
        <fullName evidence="3">DUF4124 domain-containing protein</fullName>
    </recommendedName>
</protein>
<evidence type="ECO:0000256" key="2">
    <source>
        <dbReference type="SAM" id="SignalP"/>
    </source>
</evidence>
<dbReference type="AlphaFoldDB" id="A0A841KQ63"/>
<dbReference type="Pfam" id="PF13511">
    <property type="entry name" value="DUF4124"/>
    <property type="match status" value="1"/>
</dbReference>
<dbReference type="EMBL" id="JACHET010000001">
    <property type="protein sequence ID" value="MBB6184104.1"/>
    <property type="molecule type" value="Genomic_DNA"/>
</dbReference>
<organism evidence="4 5">
    <name type="scientific">Oleiagrimonas soli</name>
    <dbReference type="NCBI Taxonomy" id="1543381"/>
    <lineage>
        <taxon>Bacteria</taxon>
        <taxon>Pseudomonadati</taxon>
        <taxon>Pseudomonadota</taxon>
        <taxon>Gammaproteobacteria</taxon>
        <taxon>Lysobacterales</taxon>
        <taxon>Rhodanobacteraceae</taxon>
        <taxon>Oleiagrimonas</taxon>
    </lineage>
</organism>
<comment type="caution">
    <text evidence="4">The sequence shown here is derived from an EMBL/GenBank/DDBJ whole genome shotgun (WGS) entry which is preliminary data.</text>
</comment>
<dbReference type="Proteomes" id="UP000560000">
    <property type="component" value="Unassembled WGS sequence"/>
</dbReference>
<accession>A0A841KQ63</accession>
<evidence type="ECO:0000313" key="5">
    <source>
        <dbReference type="Proteomes" id="UP000560000"/>
    </source>
</evidence>
<feature type="signal peptide" evidence="2">
    <location>
        <begin position="1"/>
        <end position="22"/>
    </location>
</feature>
<feature type="chain" id="PRO_5032997015" description="DUF4124 domain-containing protein" evidence="2">
    <location>
        <begin position="23"/>
        <end position="142"/>
    </location>
</feature>
<feature type="compositionally biased region" description="Basic and acidic residues" evidence="1">
    <location>
        <begin position="48"/>
        <end position="83"/>
    </location>
</feature>
<dbReference type="InterPro" id="IPR025392">
    <property type="entry name" value="DUF4124"/>
</dbReference>
<name>A0A841KQ63_9GAMM</name>
<sequence>MRGTLPTLLTTLLLALPMLASAQVYKWTDANGTAHFSDSPPPQGVKYENIKTRADADQPRIDREATASDSGSETKADSAKDSGRSVQLRRFCAQLQSNIALLKSSQSVQRLDSEGKTTPVDEKARAQQLQQQQQRYNAYCSN</sequence>
<keyword evidence="2" id="KW-0732">Signal</keyword>
<feature type="compositionally biased region" description="Basic and acidic residues" evidence="1">
    <location>
        <begin position="111"/>
        <end position="125"/>
    </location>
</feature>
<dbReference type="OrthoDB" id="7068596at2"/>
<feature type="region of interest" description="Disordered" evidence="1">
    <location>
        <begin position="33"/>
        <end position="85"/>
    </location>
</feature>
<evidence type="ECO:0000313" key="4">
    <source>
        <dbReference type="EMBL" id="MBB6184104.1"/>
    </source>
</evidence>
<gene>
    <name evidence="4" type="ORF">HNQ86_001449</name>
</gene>
<reference evidence="4 5" key="1">
    <citation type="submission" date="2020-08" db="EMBL/GenBank/DDBJ databases">
        <title>Genomic Encyclopedia of Type Strains, Phase IV (KMG-IV): sequencing the most valuable type-strain genomes for metagenomic binning, comparative biology and taxonomic classification.</title>
        <authorList>
            <person name="Goeker M."/>
        </authorList>
    </citation>
    <scope>NUCLEOTIDE SEQUENCE [LARGE SCALE GENOMIC DNA]</scope>
    <source>
        <strain evidence="4 5">DSM 107085</strain>
    </source>
</reference>
<feature type="domain" description="DUF4124" evidence="3">
    <location>
        <begin position="12"/>
        <end position="59"/>
    </location>
</feature>
<feature type="region of interest" description="Disordered" evidence="1">
    <location>
        <begin position="106"/>
        <end position="142"/>
    </location>
</feature>
<dbReference type="RefSeq" id="WP_052394668.1">
    <property type="nucleotide sequence ID" value="NZ_JACHET010000001.1"/>
</dbReference>
<proteinExistence type="predicted"/>
<evidence type="ECO:0000259" key="3">
    <source>
        <dbReference type="Pfam" id="PF13511"/>
    </source>
</evidence>